<proteinExistence type="predicted"/>
<dbReference type="RefSeq" id="WP_204067896.1">
    <property type="nucleotide sequence ID" value="NZ_BOOJ01000057.1"/>
</dbReference>
<comment type="caution">
    <text evidence="2">The sequence shown here is derived from an EMBL/GenBank/DDBJ whole genome shotgun (WGS) entry which is preliminary data.</text>
</comment>
<dbReference type="EMBL" id="BOOJ01000057">
    <property type="protein sequence ID" value="GIH95811.1"/>
    <property type="molecule type" value="Genomic_DNA"/>
</dbReference>
<evidence type="ECO:0000313" key="2">
    <source>
        <dbReference type="EMBL" id="GIH95811.1"/>
    </source>
</evidence>
<sequence length="88" mass="8970">MRRHLVVAAVVVAVVVLGAAVRGLLASRPREDLAAVFPPITPTATGSAGAGIVIPEGSSPTRTTPDGRWATSRRPGGSAPTSPDCRRC</sequence>
<accession>A0A8J3SNG6</accession>
<feature type="region of interest" description="Disordered" evidence="1">
    <location>
        <begin position="42"/>
        <end position="88"/>
    </location>
</feature>
<gene>
    <name evidence="2" type="ORF">Psi01_64410</name>
</gene>
<keyword evidence="3" id="KW-1185">Reference proteome</keyword>
<dbReference type="Proteomes" id="UP000619788">
    <property type="component" value="Unassembled WGS sequence"/>
</dbReference>
<name>A0A8J3SNG6_9ACTN</name>
<dbReference type="AlphaFoldDB" id="A0A8J3SNG6"/>
<organism evidence="2 3">
    <name type="scientific">Planobispora siamensis</name>
    <dbReference type="NCBI Taxonomy" id="936338"/>
    <lineage>
        <taxon>Bacteria</taxon>
        <taxon>Bacillati</taxon>
        <taxon>Actinomycetota</taxon>
        <taxon>Actinomycetes</taxon>
        <taxon>Streptosporangiales</taxon>
        <taxon>Streptosporangiaceae</taxon>
        <taxon>Planobispora</taxon>
    </lineage>
</organism>
<evidence type="ECO:0000313" key="3">
    <source>
        <dbReference type="Proteomes" id="UP000619788"/>
    </source>
</evidence>
<evidence type="ECO:0000256" key="1">
    <source>
        <dbReference type="SAM" id="MobiDB-lite"/>
    </source>
</evidence>
<reference evidence="2 3" key="1">
    <citation type="submission" date="2021-01" db="EMBL/GenBank/DDBJ databases">
        <title>Whole genome shotgun sequence of Planobispora siamensis NBRC 107568.</title>
        <authorList>
            <person name="Komaki H."/>
            <person name="Tamura T."/>
        </authorList>
    </citation>
    <scope>NUCLEOTIDE SEQUENCE [LARGE SCALE GENOMIC DNA]</scope>
    <source>
        <strain evidence="2 3">NBRC 107568</strain>
    </source>
</reference>
<protein>
    <submittedName>
        <fullName evidence="2">Uncharacterized protein</fullName>
    </submittedName>
</protein>